<evidence type="ECO:0000256" key="1">
    <source>
        <dbReference type="SAM" id="MobiDB-lite"/>
    </source>
</evidence>
<organism evidence="2 3">
    <name type="scientific">Alkalispirochaeta sphaeroplastigenens</name>
    <dbReference type="NCBI Taxonomy" id="1187066"/>
    <lineage>
        <taxon>Bacteria</taxon>
        <taxon>Pseudomonadati</taxon>
        <taxon>Spirochaetota</taxon>
        <taxon>Spirochaetia</taxon>
        <taxon>Spirochaetales</taxon>
        <taxon>Spirochaetaceae</taxon>
        <taxon>Alkalispirochaeta</taxon>
    </lineage>
</organism>
<feature type="compositionally biased region" description="Basic residues" evidence="1">
    <location>
        <begin position="7"/>
        <end position="17"/>
    </location>
</feature>
<name>A0A2S4JYX1_9SPIO</name>
<sequence>MPEKTSCRLHKNQRARRNHLDEPELPPLSRQNPMIRGSTNPQRQFRQLQIDDVEDKHPVTMSETPGFPGG</sequence>
<comment type="caution">
    <text evidence="2">The sequence shown here is derived from an EMBL/GenBank/DDBJ whole genome shotgun (WGS) entry which is preliminary data.</text>
</comment>
<evidence type="ECO:0000313" key="2">
    <source>
        <dbReference type="EMBL" id="POR04701.1"/>
    </source>
</evidence>
<proteinExistence type="predicted"/>
<dbReference type="Proteomes" id="UP000237350">
    <property type="component" value="Unassembled WGS sequence"/>
</dbReference>
<keyword evidence="3" id="KW-1185">Reference proteome</keyword>
<protein>
    <submittedName>
        <fullName evidence="2">Uncharacterized protein</fullName>
    </submittedName>
</protein>
<dbReference type="EMBL" id="LPWH01000008">
    <property type="protein sequence ID" value="POR04701.1"/>
    <property type="molecule type" value="Genomic_DNA"/>
</dbReference>
<dbReference type="AlphaFoldDB" id="A0A2S4JYX1"/>
<feature type="compositionally biased region" description="Polar residues" evidence="1">
    <location>
        <begin position="29"/>
        <end position="47"/>
    </location>
</feature>
<accession>A0A2S4JYX1</accession>
<reference evidence="3" key="1">
    <citation type="submission" date="2015-12" db="EMBL/GenBank/DDBJ databases">
        <authorList>
            <person name="Lodha T.D."/>
            <person name="Chintalapati S."/>
            <person name="Chintalapati V.R."/>
            <person name="Sravanthi T."/>
        </authorList>
    </citation>
    <scope>NUCLEOTIDE SEQUENCE [LARGE SCALE GENOMIC DNA]</scope>
    <source>
        <strain evidence="3">JC133</strain>
    </source>
</reference>
<feature type="region of interest" description="Disordered" evidence="1">
    <location>
        <begin position="1"/>
        <end position="70"/>
    </location>
</feature>
<evidence type="ECO:0000313" key="3">
    <source>
        <dbReference type="Proteomes" id="UP000237350"/>
    </source>
</evidence>
<gene>
    <name evidence="2" type="ORF">AU468_02820</name>
</gene>